<sequence length="147" mass="15753">MGKRIVTFGETHVFPGAPHSVSPGFHPALQTMGLLAESYYVLLMAFDSRGFTPFRLPGVSPRATNNGTPSGVLLCFVNGVWYSRGFTPFRFPGVSPRATNNGTPGGVLLCFVNGVWYSRGFPPFRLPGVSPRATNNGTPSGVLFVLC</sequence>
<name>A0A2P8GHQ5_9BACT</name>
<accession>A0A2P8GHQ5</accession>
<dbReference type="AlphaFoldDB" id="A0A2P8GHQ5"/>
<organism evidence="1 2">
    <name type="scientific">Chitinophaga ginsengisoli</name>
    <dbReference type="NCBI Taxonomy" id="363837"/>
    <lineage>
        <taxon>Bacteria</taxon>
        <taxon>Pseudomonadati</taxon>
        <taxon>Bacteroidota</taxon>
        <taxon>Chitinophagia</taxon>
        <taxon>Chitinophagales</taxon>
        <taxon>Chitinophagaceae</taxon>
        <taxon>Chitinophaga</taxon>
    </lineage>
</organism>
<reference evidence="1 2" key="1">
    <citation type="submission" date="2018-03" db="EMBL/GenBank/DDBJ databases">
        <title>Genomic Encyclopedia of Archaeal and Bacterial Type Strains, Phase II (KMG-II): from individual species to whole genera.</title>
        <authorList>
            <person name="Goeker M."/>
        </authorList>
    </citation>
    <scope>NUCLEOTIDE SEQUENCE [LARGE SCALE GENOMIC DNA]</scope>
    <source>
        <strain evidence="1 2">DSM 18107</strain>
    </source>
</reference>
<protein>
    <submittedName>
        <fullName evidence="1">Uncharacterized protein</fullName>
    </submittedName>
</protein>
<keyword evidence="2" id="KW-1185">Reference proteome</keyword>
<evidence type="ECO:0000313" key="1">
    <source>
        <dbReference type="EMBL" id="PSL33504.1"/>
    </source>
</evidence>
<dbReference type="EMBL" id="PYGK01000003">
    <property type="protein sequence ID" value="PSL33504.1"/>
    <property type="molecule type" value="Genomic_DNA"/>
</dbReference>
<evidence type="ECO:0000313" key="2">
    <source>
        <dbReference type="Proteomes" id="UP000240978"/>
    </source>
</evidence>
<gene>
    <name evidence="1" type="ORF">CLV42_103487</name>
</gene>
<proteinExistence type="predicted"/>
<comment type="caution">
    <text evidence="1">The sequence shown here is derived from an EMBL/GenBank/DDBJ whole genome shotgun (WGS) entry which is preliminary data.</text>
</comment>
<dbReference type="Proteomes" id="UP000240978">
    <property type="component" value="Unassembled WGS sequence"/>
</dbReference>